<organism evidence="2 3">
    <name type="scientific">Breznakibacter xylanolyticus</name>
    <dbReference type="NCBI Taxonomy" id="990"/>
    <lineage>
        <taxon>Bacteria</taxon>
        <taxon>Pseudomonadati</taxon>
        <taxon>Bacteroidota</taxon>
        <taxon>Bacteroidia</taxon>
        <taxon>Marinilabiliales</taxon>
        <taxon>Marinilabiliaceae</taxon>
        <taxon>Breznakibacter</taxon>
    </lineage>
</organism>
<proteinExistence type="predicted"/>
<dbReference type="Proteomes" id="UP000249239">
    <property type="component" value="Unassembled WGS sequence"/>
</dbReference>
<accession>A0A2W7QDY3</accession>
<dbReference type="RefSeq" id="WP_111444267.1">
    <property type="nucleotide sequence ID" value="NZ_QKZK01000003.1"/>
</dbReference>
<sequence length="319" mass="35419">MKRTLITLAAIALAGIAAHSQETAAPEFKPSGKLDGRLFAHYYNSLEGVDPTVSGFQMERAYLGYTYQVAPEWTARVLLDIGDKNDLNRYAFYKNAAFFYSKNDLKIGFGIQNTQSMTVQEKVWNRRYVFKAYIDENKLGHTADLGITAQYKLGQITIDGAIFNGEGYKKVQSDNTYRAALGMTASLMDEKLLVRVGDEYETKGNAQNLLTLFAGYQGDKLTGGIEYNRQTNVAHVEDNTTGGVSAFAAFAVSDKVALFARVDQIEKEISQVTTTDYTVLGGMEYTFSKNLRGALNVHRYEYDGGTATMFGYASFDVKF</sequence>
<evidence type="ECO:0000256" key="1">
    <source>
        <dbReference type="SAM" id="SignalP"/>
    </source>
</evidence>
<dbReference type="AlphaFoldDB" id="A0A2W7QDY3"/>
<reference evidence="2 3" key="1">
    <citation type="submission" date="2018-06" db="EMBL/GenBank/DDBJ databases">
        <title>Genomic Encyclopedia of Archaeal and Bacterial Type Strains, Phase II (KMG-II): from individual species to whole genera.</title>
        <authorList>
            <person name="Goeker M."/>
        </authorList>
    </citation>
    <scope>NUCLEOTIDE SEQUENCE [LARGE SCALE GENOMIC DNA]</scope>
    <source>
        <strain evidence="2 3">DSM 6779</strain>
    </source>
</reference>
<keyword evidence="1" id="KW-0732">Signal</keyword>
<protein>
    <recommendedName>
        <fullName evidence="4">Porin</fullName>
    </recommendedName>
</protein>
<evidence type="ECO:0008006" key="4">
    <source>
        <dbReference type="Google" id="ProtNLM"/>
    </source>
</evidence>
<feature type="chain" id="PRO_5015904595" description="Porin" evidence="1">
    <location>
        <begin position="25"/>
        <end position="319"/>
    </location>
</feature>
<keyword evidence="3" id="KW-1185">Reference proteome</keyword>
<dbReference type="InterPro" id="IPR023614">
    <property type="entry name" value="Porin_dom_sf"/>
</dbReference>
<dbReference type="SUPFAM" id="SSF56935">
    <property type="entry name" value="Porins"/>
    <property type="match status" value="1"/>
</dbReference>
<comment type="caution">
    <text evidence="2">The sequence shown here is derived from an EMBL/GenBank/DDBJ whole genome shotgun (WGS) entry which is preliminary data.</text>
</comment>
<feature type="signal peptide" evidence="1">
    <location>
        <begin position="1"/>
        <end position="24"/>
    </location>
</feature>
<evidence type="ECO:0000313" key="2">
    <source>
        <dbReference type="EMBL" id="PZX20089.1"/>
    </source>
</evidence>
<gene>
    <name evidence="2" type="ORF">LX69_00541</name>
</gene>
<evidence type="ECO:0000313" key="3">
    <source>
        <dbReference type="Proteomes" id="UP000249239"/>
    </source>
</evidence>
<dbReference type="EMBL" id="QKZK01000003">
    <property type="protein sequence ID" value="PZX20089.1"/>
    <property type="molecule type" value="Genomic_DNA"/>
</dbReference>
<name>A0A2W7QDY3_9BACT</name>
<dbReference type="OrthoDB" id="1116797at2"/>
<dbReference type="Gene3D" id="2.40.160.10">
    <property type="entry name" value="Porin"/>
    <property type="match status" value="1"/>
</dbReference>